<dbReference type="InterPro" id="IPR003593">
    <property type="entry name" value="AAA+_ATPase"/>
</dbReference>
<organism evidence="6 7">
    <name type="scientific">Laticauda laticaudata</name>
    <name type="common">Blue-ringed sea krait</name>
    <name type="synonym">Blue-lipped sea krait</name>
    <dbReference type="NCBI Taxonomy" id="8630"/>
    <lineage>
        <taxon>Eukaryota</taxon>
        <taxon>Metazoa</taxon>
        <taxon>Chordata</taxon>
        <taxon>Craniata</taxon>
        <taxon>Vertebrata</taxon>
        <taxon>Euteleostomi</taxon>
        <taxon>Lepidosauria</taxon>
        <taxon>Squamata</taxon>
        <taxon>Bifurcata</taxon>
        <taxon>Unidentata</taxon>
        <taxon>Episquamata</taxon>
        <taxon>Toxicofera</taxon>
        <taxon>Serpentes</taxon>
        <taxon>Colubroidea</taxon>
        <taxon>Elapidae</taxon>
        <taxon>Laticaudinae</taxon>
        <taxon>Laticauda</taxon>
    </lineage>
</organism>
<keyword evidence="2" id="KW-0677">Repeat</keyword>
<accession>A0A8C5WQB6</accession>
<dbReference type="PANTHER" id="PTHR19229:SF36">
    <property type="entry name" value="ATP-BINDING CASSETTE SUB-FAMILY A MEMBER 2"/>
    <property type="match status" value="1"/>
</dbReference>
<dbReference type="InterPro" id="IPR026082">
    <property type="entry name" value="ABCA"/>
</dbReference>
<sequence>IQNLVKIYSNCSKPAVDGMTVTFYEGQITAFLGHNGAGKTTVMSIITGLFPPTSGTILIDGMDYQTHMDSIQQSLGMCPQNNILFKHLTVAEHIQFYAQLKGRSKAEAKLETEKILEDIGLPHKRNEVAQNLSGGMQRKLSIAISFVGEAKVVVLDEPTSGVDPYSRRSIWDLLLKYRSGRTIILSTHHMDEADILGDRIAIVSRGKLHCSGSPVFLKNSFGSGFYLTLVRKMKSIENGQKDVVQELPLTEMRWMAMLWGST</sequence>
<dbReference type="PROSITE" id="PS50893">
    <property type="entry name" value="ABC_TRANSPORTER_2"/>
    <property type="match status" value="1"/>
</dbReference>
<feature type="domain" description="ABC transporter" evidence="5">
    <location>
        <begin position="1"/>
        <end position="230"/>
    </location>
</feature>
<evidence type="ECO:0000313" key="6">
    <source>
        <dbReference type="Ensembl" id="ENSLLTP00000005158.1"/>
    </source>
</evidence>
<proteinExistence type="predicted"/>
<dbReference type="CDD" id="cd03263">
    <property type="entry name" value="ABC_subfamily_A"/>
    <property type="match status" value="1"/>
</dbReference>
<dbReference type="GO" id="GO:0016887">
    <property type="term" value="F:ATP hydrolysis activity"/>
    <property type="evidence" value="ECO:0007669"/>
    <property type="project" value="InterPro"/>
</dbReference>
<dbReference type="Gene3D" id="3.40.50.300">
    <property type="entry name" value="P-loop containing nucleotide triphosphate hydrolases"/>
    <property type="match status" value="1"/>
</dbReference>
<name>A0A8C5WQB6_LATLA</name>
<dbReference type="GO" id="GO:0005524">
    <property type="term" value="F:ATP binding"/>
    <property type="evidence" value="ECO:0007669"/>
    <property type="project" value="UniProtKB-KW"/>
</dbReference>
<dbReference type="GO" id="GO:0140359">
    <property type="term" value="F:ABC-type transporter activity"/>
    <property type="evidence" value="ECO:0007669"/>
    <property type="project" value="InterPro"/>
</dbReference>
<dbReference type="Proteomes" id="UP000694406">
    <property type="component" value="Unplaced"/>
</dbReference>
<dbReference type="PROSITE" id="PS00211">
    <property type="entry name" value="ABC_TRANSPORTER_1"/>
    <property type="match status" value="1"/>
</dbReference>
<keyword evidence="3" id="KW-0547">Nucleotide-binding</keyword>
<evidence type="ECO:0000256" key="1">
    <source>
        <dbReference type="ARBA" id="ARBA00022448"/>
    </source>
</evidence>
<keyword evidence="7" id="KW-1185">Reference proteome</keyword>
<dbReference type="FunFam" id="3.40.50.300:FF:000264">
    <property type="entry name" value="ATP-binding cassette, sub-family A (ABC1), member 1"/>
    <property type="match status" value="1"/>
</dbReference>
<dbReference type="GeneTree" id="ENSGT00940000155624"/>
<evidence type="ECO:0000256" key="4">
    <source>
        <dbReference type="ARBA" id="ARBA00022840"/>
    </source>
</evidence>
<dbReference type="InterPro" id="IPR027417">
    <property type="entry name" value="P-loop_NTPase"/>
</dbReference>
<evidence type="ECO:0000259" key="5">
    <source>
        <dbReference type="PROSITE" id="PS50893"/>
    </source>
</evidence>
<dbReference type="AlphaFoldDB" id="A0A8C5WQB6"/>
<reference evidence="6" key="2">
    <citation type="submission" date="2025-09" db="UniProtKB">
        <authorList>
            <consortium name="Ensembl"/>
        </authorList>
    </citation>
    <scope>IDENTIFICATION</scope>
</reference>
<protein>
    <recommendedName>
        <fullName evidence="5">ABC transporter domain-containing protein</fullName>
    </recommendedName>
</protein>
<dbReference type="SUPFAM" id="SSF52540">
    <property type="entry name" value="P-loop containing nucleoside triphosphate hydrolases"/>
    <property type="match status" value="1"/>
</dbReference>
<dbReference type="Pfam" id="PF00005">
    <property type="entry name" value="ABC_tran"/>
    <property type="match status" value="1"/>
</dbReference>
<dbReference type="PANTHER" id="PTHR19229">
    <property type="entry name" value="ATP-BINDING CASSETTE TRANSPORTER SUBFAMILY A ABCA"/>
    <property type="match status" value="1"/>
</dbReference>
<dbReference type="GO" id="GO:0005319">
    <property type="term" value="F:lipid transporter activity"/>
    <property type="evidence" value="ECO:0007669"/>
    <property type="project" value="TreeGrafter"/>
</dbReference>
<dbReference type="InterPro" id="IPR003439">
    <property type="entry name" value="ABC_transporter-like_ATP-bd"/>
</dbReference>
<keyword evidence="1" id="KW-0813">Transport</keyword>
<evidence type="ECO:0000313" key="7">
    <source>
        <dbReference type="Proteomes" id="UP000694406"/>
    </source>
</evidence>
<evidence type="ECO:0000256" key="2">
    <source>
        <dbReference type="ARBA" id="ARBA00022737"/>
    </source>
</evidence>
<dbReference type="GO" id="GO:0016020">
    <property type="term" value="C:membrane"/>
    <property type="evidence" value="ECO:0007669"/>
    <property type="project" value="InterPro"/>
</dbReference>
<dbReference type="SMART" id="SM00382">
    <property type="entry name" value="AAA"/>
    <property type="match status" value="1"/>
</dbReference>
<dbReference type="Ensembl" id="ENSLLTT00000005365.1">
    <property type="protein sequence ID" value="ENSLLTP00000005158.1"/>
    <property type="gene ID" value="ENSLLTG00000003931.1"/>
</dbReference>
<dbReference type="InterPro" id="IPR017871">
    <property type="entry name" value="ABC_transporter-like_CS"/>
</dbReference>
<evidence type="ECO:0000256" key="3">
    <source>
        <dbReference type="ARBA" id="ARBA00022741"/>
    </source>
</evidence>
<reference evidence="6" key="1">
    <citation type="submission" date="2025-08" db="UniProtKB">
        <authorList>
            <consortium name="Ensembl"/>
        </authorList>
    </citation>
    <scope>IDENTIFICATION</scope>
</reference>
<keyword evidence="4" id="KW-0067">ATP-binding</keyword>